<dbReference type="OrthoDB" id="9769565at2"/>
<keyword evidence="8" id="KW-1133">Transmembrane helix</keyword>
<dbReference type="EMBL" id="CP013920">
    <property type="protein sequence ID" value="AMA65033.1"/>
    <property type="molecule type" value="Genomic_DNA"/>
</dbReference>
<keyword evidence="8" id="KW-0812">Transmembrane</keyword>
<accession>A0A0X9WAX4</accession>
<dbReference type="PRINTS" id="PR00420">
    <property type="entry name" value="RNGMNOXGNASE"/>
</dbReference>
<protein>
    <submittedName>
        <fullName evidence="10">2-octaprenyl-3-methyl-6-methoxy-1,4-benzoquinol hydroxylase</fullName>
        <ecNumber evidence="10">1.14.13.-</ecNumber>
    </submittedName>
</protein>
<evidence type="ECO:0000313" key="10">
    <source>
        <dbReference type="EMBL" id="AMA65033.1"/>
    </source>
</evidence>
<keyword evidence="5" id="KW-0274">FAD</keyword>
<dbReference type="KEGG" id="asy:AUT07_00466"/>
<dbReference type="STRING" id="634113.AUT07_00466"/>
<dbReference type="PATRIC" id="fig|634113.3.peg.445"/>
<evidence type="ECO:0000256" key="1">
    <source>
        <dbReference type="ARBA" id="ARBA00001974"/>
    </source>
</evidence>
<dbReference type="InterPro" id="IPR010971">
    <property type="entry name" value="UbiH/COQ6"/>
</dbReference>
<evidence type="ECO:0000313" key="11">
    <source>
        <dbReference type="Proteomes" id="UP000069926"/>
    </source>
</evidence>
<evidence type="ECO:0000256" key="5">
    <source>
        <dbReference type="ARBA" id="ARBA00022827"/>
    </source>
</evidence>
<keyword evidence="6 10" id="KW-0560">Oxidoreductase</keyword>
<evidence type="ECO:0000256" key="8">
    <source>
        <dbReference type="SAM" id="Phobius"/>
    </source>
</evidence>
<evidence type="ECO:0000256" key="2">
    <source>
        <dbReference type="ARBA" id="ARBA00004749"/>
    </source>
</evidence>
<evidence type="ECO:0000256" key="7">
    <source>
        <dbReference type="ARBA" id="ARBA00023033"/>
    </source>
</evidence>
<dbReference type="RefSeq" id="WP_066283667.1">
    <property type="nucleotide sequence ID" value="NZ_CP013920.1"/>
</dbReference>
<comment type="pathway">
    <text evidence="2">Cofactor biosynthesis; ubiquinone biosynthesis.</text>
</comment>
<evidence type="ECO:0000256" key="6">
    <source>
        <dbReference type="ARBA" id="ARBA00023002"/>
    </source>
</evidence>
<dbReference type="GO" id="GO:0008682">
    <property type="term" value="F:3-demethoxyubiquinol 3-hydroxylase activity"/>
    <property type="evidence" value="ECO:0007669"/>
    <property type="project" value="TreeGrafter"/>
</dbReference>
<feature type="transmembrane region" description="Helical" evidence="8">
    <location>
        <begin position="358"/>
        <end position="381"/>
    </location>
</feature>
<name>A0A0X9WAX4_9GAMM</name>
<sequence length="398" mass="45671">MNVVDKNYDIIVVGAGMIGAAMAIGLAKEGWKILLLEHSNLLEKSFNPLSPPYLRVSALNYATVSLLKQLGVWDDVINMRVAPYRRLDTWEKDNTHVIFEAKNLFIPELGYIVENHILKLALWQQFNKYYNITLLCPYSLISIKRKNKQWILSLKNENQHLQVFTKLIIAADGANSQIRSLVGIGTNGWQYNQLCLLITIHMEQKQKDIIWQQFFPSGPRAFLPLFDHWACLVWYDKPTKVRNLQSMSLKQIKKEIILAFPKRLGIFEVISKGSFSFNRHHASNYVKTGLALIGDAAHSINPLAGQGVNLGYRDINSLLNVLINAKEHLIPIYEKKTLLIYQTDRIHDNKLMQMSIDAIYTIFSSHLTCIIIIRTVILKLVQKNKKLKNYILKYALGL</sequence>
<organism evidence="10 11">
    <name type="scientific">Candidatus Arsenophonus lipoptenae</name>
    <dbReference type="NCBI Taxonomy" id="634113"/>
    <lineage>
        <taxon>Bacteria</taxon>
        <taxon>Pseudomonadati</taxon>
        <taxon>Pseudomonadota</taxon>
        <taxon>Gammaproteobacteria</taxon>
        <taxon>Enterobacterales</taxon>
        <taxon>Morganellaceae</taxon>
        <taxon>Arsenophonus</taxon>
    </lineage>
</organism>
<proteinExistence type="inferred from homology"/>
<gene>
    <name evidence="10" type="primary">ubiF</name>
    <name evidence="10" type="ORF">AUT07_00466</name>
</gene>
<evidence type="ECO:0000259" key="9">
    <source>
        <dbReference type="Pfam" id="PF01494"/>
    </source>
</evidence>
<keyword evidence="11" id="KW-1185">Reference proteome</keyword>
<dbReference type="PANTHER" id="PTHR43876:SF10">
    <property type="entry name" value="3-DEMETHOXYUBIQUINOL 3-HYDROXYLASE"/>
    <property type="match status" value="1"/>
</dbReference>
<dbReference type="AlphaFoldDB" id="A0A0X9WAX4"/>
<keyword evidence="4" id="KW-0285">Flavoprotein</keyword>
<dbReference type="Gene3D" id="3.50.50.60">
    <property type="entry name" value="FAD/NAD(P)-binding domain"/>
    <property type="match status" value="2"/>
</dbReference>
<comment type="similarity">
    <text evidence="3">Belongs to the UbiH/COQ6 family.</text>
</comment>
<keyword evidence="7" id="KW-0503">Monooxygenase</keyword>
<dbReference type="SUPFAM" id="SSF51905">
    <property type="entry name" value="FAD/NAD(P)-binding domain"/>
    <property type="match status" value="1"/>
</dbReference>
<comment type="cofactor">
    <cofactor evidence="1">
        <name>FAD</name>
        <dbReference type="ChEBI" id="CHEBI:57692"/>
    </cofactor>
</comment>
<dbReference type="InterPro" id="IPR051205">
    <property type="entry name" value="UbiH/COQ6_monooxygenase"/>
</dbReference>
<evidence type="ECO:0000256" key="3">
    <source>
        <dbReference type="ARBA" id="ARBA00005349"/>
    </source>
</evidence>
<evidence type="ECO:0000256" key="4">
    <source>
        <dbReference type="ARBA" id="ARBA00022630"/>
    </source>
</evidence>
<dbReference type="EC" id="1.14.13.-" evidence="10"/>
<dbReference type="NCBIfam" id="TIGR01988">
    <property type="entry name" value="Ubi-OHases"/>
    <property type="match status" value="1"/>
</dbReference>
<reference evidence="10 11" key="1">
    <citation type="submission" date="2016-01" db="EMBL/GenBank/DDBJ databases">
        <title>Genome sequence of Ca. Arsenophonus lipopteni, the exclusive symbiont of a blood sucking fly Lipoptena cervi (Diptera: Hippoboscidae).</title>
        <authorList>
            <person name="Novakova E."/>
            <person name="Hypsa V."/>
            <person name="Nguyen P."/>
            <person name="Husnik F."/>
            <person name="Darby A.C."/>
        </authorList>
    </citation>
    <scope>NUCLEOTIDE SEQUENCE [LARGE SCALE GENOMIC DNA]</scope>
    <source>
        <strain evidence="10 11">CB</strain>
    </source>
</reference>
<dbReference type="UniPathway" id="UPA00232"/>
<feature type="domain" description="FAD-binding" evidence="9">
    <location>
        <begin position="8"/>
        <end position="333"/>
    </location>
</feature>
<keyword evidence="8" id="KW-0472">Membrane</keyword>
<dbReference type="GO" id="GO:0071949">
    <property type="term" value="F:FAD binding"/>
    <property type="evidence" value="ECO:0007669"/>
    <property type="project" value="InterPro"/>
</dbReference>
<dbReference type="Proteomes" id="UP000069926">
    <property type="component" value="Chromosome"/>
</dbReference>
<dbReference type="InterPro" id="IPR036188">
    <property type="entry name" value="FAD/NAD-bd_sf"/>
</dbReference>
<dbReference type="GO" id="GO:0006744">
    <property type="term" value="P:ubiquinone biosynthetic process"/>
    <property type="evidence" value="ECO:0007669"/>
    <property type="project" value="UniProtKB-UniPathway"/>
</dbReference>
<dbReference type="Pfam" id="PF01494">
    <property type="entry name" value="FAD_binding_3"/>
    <property type="match status" value="1"/>
</dbReference>
<dbReference type="PANTHER" id="PTHR43876">
    <property type="entry name" value="UBIQUINONE BIOSYNTHESIS MONOOXYGENASE COQ6, MITOCHONDRIAL"/>
    <property type="match status" value="1"/>
</dbReference>
<dbReference type="InterPro" id="IPR002938">
    <property type="entry name" value="FAD-bd"/>
</dbReference>